<dbReference type="KEGG" id="dtx:ATSB10_04760"/>
<organism evidence="3 4">
    <name type="scientific">Dyella thiooxydans</name>
    <dbReference type="NCBI Taxonomy" id="445710"/>
    <lineage>
        <taxon>Bacteria</taxon>
        <taxon>Pseudomonadati</taxon>
        <taxon>Pseudomonadota</taxon>
        <taxon>Gammaproteobacteria</taxon>
        <taxon>Lysobacterales</taxon>
        <taxon>Rhodanobacteraceae</taxon>
        <taxon>Dyella</taxon>
    </lineage>
</organism>
<feature type="transmembrane region" description="Helical" evidence="1">
    <location>
        <begin position="165"/>
        <end position="186"/>
    </location>
</feature>
<dbReference type="InterPro" id="IPR000182">
    <property type="entry name" value="GNAT_dom"/>
</dbReference>
<protein>
    <recommendedName>
        <fullName evidence="2">N-acetyltransferase domain-containing protein</fullName>
    </recommendedName>
</protein>
<evidence type="ECO:0000313" key="3">
    <source>
        <dbReference type="EMBL" id="AND67930.1"/>
    </source>
</evidence>
<feature type="domain" description="N-acetyltransferase" evidence="2">
    <location>
        <begin position="10"/>
        <end position="165"/>
    </location>
</feature>
<dbReference type="PATRIC" id="fig|445710.3.peg.472"/>
<keyword evidence="4" id="KW-1185">Reference proteome</keyword>
<reference evidence="3 4" key="1">
    <citation type="submission" date="2016-02" db="EMBL/GenBank/DDBJ databases">
        <title>Complete genome sequencing and analysis of ATSB10, Dyella thiooxydans isolated from rhizosphere soil of sunflower (Helianthus annuus L.).</title>
        <authorList>
            <person name="Lee Y."/>
            <person name="Hwangbo K."/>
            <person name="Chung H."/>
            <person name="Yoo J."/>
            <person name="Kim K.Y."/>
            <person name="Sa T.M."/>
            <person name="Um Y."/>
            <person name="Madhaiyan M."/>
        </authorList>
    </citation>
    <scope>NUCLEOTIDE SEQUENCE [LARGE SCALE GENOMIC DNA]</scope>
    <source>
        <strain evidence="3 4">ATSB10</strain>
    </source>
</reference>
<dbReference type="AlphaFoldDB" id="A0A160MXN1"/>
<dbReference type="RefSeq" id="WP_063670240.1">
    <property type="nucleotide sequence ID" value="NZ_CP014841.1"/>
</dbReference>
<dbReference type="InterPro" id="IPR016181">
    <property type="entry name" value="Acyl_CoA_acyltransferase"/>
</dbReference>
<evidence type="ECO:0000259" key="2">
    <source>
        <dbReference type="PROSITE" id="PS51186"/>
    </source>
</evidence>
<dbReference type="SUPFAM" id="SSF55729">
    <property type="entry name" value="Acyl-CoA N-acyltransferases (Nat)"/>
    <property type="match status" value="1"/>
</dbReference>
<dbReference type="OrthoDB" id="5936345at2"/>
<dbReference type="EMBL" id="CP014841">
    <property type="protein sequence ID" value="AND67930.1"/>
    <property type="molecule type" value="Genomic_DNA"/>
</dbReference>
<name>A0A160MXN1_9GAMM</name>
<proteinExistence type="predicted"/>
<sequence length="351" mass="38535">MSSAPSTPAYTVEPARLPDDAADIVRIWGASRLGRPEAHRPKIDWFYRQCPFGEPTVCLLRDQASGERVGVSSAGPRRMVAGGQGLETGVLVDFAVHPKHRSLGPAMILQAALMEASAGRFDLLYGVPNPKSLAVVKRLGYAVLGEMRRHARVLRSRRYLARRMPGWLAALAALPVDAVVAVVLFARSAWTRSLTAGWSDRVDPRTDVLWQASRLGDTALAVRDSAFLRWRFDAWPMVATRYLLVSDRDGTLHAWFACQVEGGVLHVRDFWSAGAIDGVPRACMDLLLHAAWREGLDAVSVECMASAACHAAWQQAGFRERGRRPVIGRWQRGFAVGTPPALHLTAADEDQ</sequence>
<keyword evidence="1" id="KW-0812">Transmembrane</keyword>
<evidence type="ECO:0000256" key="1">
    <source>
        <dbReference type="SAM" id="Phobius"/>
    </source>
</evidence>
<keyword evidence="1" id="KW-0472">Membrane</keyword>
<accession>A0A160MXN1</accession>
<dbReference type="Proteomes" id="UP000077255">
    <property type="component" value="Chromosome"/>
</dbReference>
<gene>
    <name evidence="3" type="ORF">ATSB10_04760</name>
</gene>
<keyword evidence="1" id="KW-1133">Transmembrane helix</keyword>
<dbReference type="STRING" id="445710.ATSB10_04760"/>
<dbReference type="Gene3D" id="3.40.630.30">
    <property type="match status" value="1"/>
</dbReference>
<dbReference type="PROSITE" id="PS51186">
    <property type="entry name" value="GNAT"/>
    <property type="match status" value="1"/>
</dbReference>
<dbReference type="GO" id="GO:0016747">
    <property type="term" value="F:acyltransferase activity, transferring groups other than amino-acyl groups"/>
    <property type="evidence" value="ECO:0007669"/>
    <property type="project" value="InterPro"/>
</dbReference>
<evidence type="ECO:0000313" key="4">
    <source>
        <dbReference type="Proteomes" id="UP000077255"/>
    </source>
</evidence>